<evidence type="ECO:0000256" key="6">
    <source>
        <dbReference type="ARBA" id="ARBA00023002"/>
    </source>
</evidence>
<dbReference type="NCBIfam" id="TIGR01244">
    <property type="entry name" value="TIGR01244 family sulfur transferase"/>
    <property type="match status" value="1"/>
</dbReference>
<dbReference type="Pfam" id="PF07992">
    <property type="entry name" value="Pyr_redox_2"/>
    <property type="match status" value="1"/>
</dbReference>
<evidence type="ECO:0000259" key="7">
    <source>
        <dbReference type="Pfam" id="PF04273"/>
    </source>
</evidence>
<dbReference type="PANTHER" id="PTHR10632">
    <property type="entry name" value="SULFIDE:QUINONE OXIDOREDUCTASE"/>
    <property type="match status" value="1"/>
</dbReference>
<name>A0A0J6S5Y0_9HYPH</name>
<evidence type="ECO:0000313" key="9">
    <source>
        <dbReference type="EMBL" id="KMO29002.1"/>
    </source>
</evidence>
<keyword evidence="6" id="KW-0560">Oxidoreductase</keyword>
<evidence type="ECO:0000256" key="3">
    <source>
        <dbReference type="ARBA" id="ARBA00022719"/>
    </source>
</evidence>
<dbReference type="Proteomes" id="UP000035929">
    <property type="component" value="Unassembled WGS sequence"/>
</dbReference>
<reference evidence="9 10" key="1">
    <citation type="submission" date="2015-03" db="EMBL/GenBank/DDBJ databases">
        <title>Genome sequencing of Methylobacterium aquaticum DSM16371 type strain.</title>
        <authorList>
            <person name="Chaudhry V."/>
            <person name="Patil P.B."/>
        </authorList>
    </citation>
    <scope>NUCLEOTIDE SEQUENCE [LARGE SCALE GENOMIC DNA]</scope>
    <source>
        <strain evidence="9 10">DSM 16371</strain>
    </source>
</reference>
<dbReference type="OrthoDB" id="9805710at2"/>
<accession>A0A0J6S5Y0</accession>
<evidence type="ECO:0000256" key="5">
    <source>
        <dbReference type="ARBA" id="ARBA00022946"/>
    </source>
</evidence>
<proteinExistence type="predicted"/>
<feature type="domain" description="FAD/NAD(P)-binding" evidence="8">
    <location>
        <begin position="152"/>
        <end position="264"/>
    </location>
</feature>
<evidence type="ECO:0000259" key="8">
    <source>
        <dbReference type="Pfam" id="PF07992"/>
    </source>
</evidence>
<dbReference type="InterPro" id="IPR036188">
    <property type="entry name" value="FAD/NAD-bd_sf"/>
</dbReference>
<dbReference type="EMBL" id="LABX01000218">
    <property type="protein sequence ID" value="KMO29002.1"/>
    <property type="molecule type" value="Genomic_DNA"/>
</dbReference>
<comment type="caution">
    <text evidence="9">The sequence shown here is derived from an EMBL/GenBank/DDBJ whole genome shotgun (WGS) entry which is preliminary data.</text>
</comment>
<keyword evidence="4" id="KW-0274">FAD</keyword>
<dbReference type="Gene3D" id="3.90.190.10">
    <property type="entry name" value="Protein tyrosine phosphatase superfamily"/>
    <property type="match status" value="1"/>
</dbReference>
<gene>
    <name evidence="9" type="ORF">VP06_25810</name>
</gene>
<evidence type="ECO:0000256" key="1">
    <source>
        <dbReference type="ARBA" id="ARBA00001974"/>
    </source>
</evidence>
<protein>
    <submittedName>
        <fullName evidence="9">NAD(FAD)-dependent dehydrogenase</fullName>
    </submittedName>
</protein>
<dbReference type="InterPro" id="IPR029021">
    <property type="entry name" value="Prot-tyrosine_phosphatase-like"/>
</dbReference>
<dbReference type="Pfam" id="PF04273">
    <property type="entry name" value="BLH_phosphatase"/>
    <property type="match status" value="1"/>
</dbReference>
<comment type="cofactor">
    <cofactor evidence="1">
        <name>FAD</name>
        <dbReference type="ChEBI" id="CHEBI:57692"/>
    </cofactor>
</comment>
<evidence type="ECO:0000256" key="2">
    <source>
        <dbReference type="ARBA" id="ARBA00022630"/>
    </source>
</evidence>
<keyword evidence="2" id="KW-0285">Flavoprotein</keyword>
<dbReference type="GO" id="GO:0071949">
    <property type="term" value="F:FAD binding"/>
    <property type="evidence" value="ECO:0007669"/>
    <property type="project" value="TreeGrafter"/>
</dbReference>
<dbReference type="GO" id="GO:0016787">
    <property type="term" value="F:hydrolase activity"/>
    <property type="evidence" value="ECO:0007669"/>
    <property type="project" value="InterPro"/>
</dbReference>
<dbReference type="PANTHER" id="PTHR10632:SF2">
    <property type="entry name" value="SULFIDE:QUINONE OXIDOREDUCTASE, MITOCHONDRIAL"/>
    <property type="match status" value="1"/>
</dbReference>
<keyword evidence="5" id="KW-0809">Transit peptide</keyword>
<feature type="domain" description="Beta-lactamase hydrolase-like protein phosphatase-like" evidence="7">
    <location>
        <begin position="2"/>
        <end position="108"/>
    </location>
</feature>
<dbReference type="Gene3D" id="3.50.50.60">
    <property type="entry name" value="FAD/NAD(P)-binding domain"/>
    <property type="match status" value="2"/>
</dbReference>
<dbReference type="SUPFAM" id="SSF51905">
    <property type="entry name" value="FAD/NAD(P)-binding domain"/>
    <property type="match status" value="1"/>
</dbReference>
<dbReference type="InterPro" id="IPR023753">
    <property type="entry name" value="FAD/NAD-binding_dom"/>
</dbReference>
<dbReference type="FunFam" id="3.50.50.60:FF:000034">
    <property type="entry name" value="sulfide:quinone oxidoreductase, mitochondrial"/>
    <property type="match status" value="1"/>
</dbReference>
<dbReference type="InterPro" id="IPR005939">
    <property type="entry name" value="BLH_phosphatase-like"/>
</dbReference>
<evidence type="ECO:0000313" key="10">
    <source>
        <dbReference type="Proteomes" id="UP000035929"/>
    </source>
</evidence>
<dbReference type="GO" id="GO:0048038">
    <property type="term" value="F:quinone binding"/>
    <property type="evidence" value="ECO:0007669"/>
    <property type="project" value="UniProtKB-KW"/>
</dbReference>
<dbReference type="RefSeq" id="WP_048466662.1">
    <property type="nucleotide sequence ID" value="NZ_LABX01000218.1"/>
</dbReference>
<dbReference type="GO" id="GO:0070224">
    <property type="term" value="F:sulfide:quinone oxidoreductase activity"/>
    <property type="evidence" value="ECO:0007669"/>
    <property type="project" value="TreeGrafter"/>
</dbReference>
<organism evidence="9 10">
    <name type="scientific">Methylobacterium aquaticum</name>
    <dbReference type="NCBI Taxonomy" id="270351"/>
    <lineage>
        <taxon>Bacteria</taxon>
        <taxon>Pseudomonadati</taxon>
        <taxon>Pseudomonadota</taxon>
        <taxon>Alphaproteobacteria</taxon>
        <taxon>Hyphomicrobiales</taxon>
        <taxon>Methylobacteriaceae</taxon>
        <taxon>Methylobacterium</taxon>
    </lineage>
</organism>
<evidence type="ECO:0000256" key="4">
    <source>
        <dbReference type="ARBA" id="ARBA00022827"/>
    </source>
</evidence>
<dbReference type="GO" id="GO:0070221">
    <property type="term" value="P:sulfide oxidation, using sulfide:quinone oxidoreductase"/>
    <property type="evidence" value="ECO:0007669"/>
    <property type="project" value="TreeGrafter"/>
</dbReference>
<dbReference type="PATRIC" id="fig|270351.6.peg.3247"/>
<dbReference type="InterPro" id="IPR015904">
    <property type="entry name" value="Sulphide_quinone_reductase"/>
</dbReference>
<sequence length="567" mass="61012">MDVKCLAPDLSVAGQIRPADLAALAQAGFRSVICNRPDGEETDQPGFPEIDAAARAFGIEARYLPVVSGQVSDGDAAAFGALLAGLPRPVLAYCRTGTRSTTLWSLSEGARGRPLPDILSAAEAAGYDMTGVVRRVATGGRASGDAANLFHSVVVVGGGAGGIAVAASLKARKPDLDIALIDPADVHYYQPGWTMVGAGIFSPAETAKTMASLIPAGVRWIKAAVAAVEPERNAVVLEGCRRVRYDRLVVAPGLSLDWSGIAGLPETLGRNGVTSNYRYDLAPYTWDLVRNLRAGRAVFTQPPMPIKCAGAPQKAMYLSADHWLRQGRLTDIDIAFYNAGAVLFGVKDYVEPLMEYVRRYDAHLHFQHRLTRIDGPGRRAWFTRTTGDGGTETIETDFDMIHVVPPQRAPDFVRASPLVDAGGWVEVDPASLRHARHPGIYALGDVTNAPNAKTAAAARKQAPVVAHNLLLDMGYLRGDEVAYDGYGACPLTVERGRILLAEFGYGGKLLPSFPAWLIDGTKPSRMAWLLKERMLPPIYWKAMLKGREWMAAPRPTPGLQRAGREVA</sequence>
<keyword evidence="3" id="KW-0874">Quinone</keyword>
<dbReference type="AlphaFoldDB" id="A0A0J6S5Y0"/>